<dbReference type="EC" id="2.4.1.18" evidence="10"/>
<organism evidence="13 14">
    <name type="scientific">Candidatus Chlamydia sanziniae</name>
    <dbReference type="NCBI Taxonomy" id="1806891"/>
    <lineage>
        <taxon>Bacteria</taxon>
        <taxon>Pseudomonadati</taxon>
        <taxon>Chlamydiota</taxon>
        <taxon>Chlamydiia</taxon>
        <taxon>Chlamydiales</taxon>
        <taxon>Chlamydiaceae</taxon>
        <taxon>Chlamydia/Chlamydophila group</taxon>
        <taxon>Chlamydia</taxon>
    </lineage>
</organism>
<name>A0A1A9HV34_9CHLA</name>
<dbReference type="PATRIC" id="fig|1806891.3.peg.85"/>
<comment type="similarity">
    <text evidence="4 10">Belongs to the glycosyl hydrolase 13 family. GlgB subfamily.</text>
</comment>
<dbReference type="InterPro" id="IPR017853">
    <property type="entry name" value="GH"/>
</dbReference>
<dbReference type="Pfam" id="PF02922">
    <property type="entry name" value="CBM_48"/>
    <property type="match status" value="1"/>
</dbReference>
<dbReference type="RefSeq" id="WP_066481285.1">
    <property type="nucleotide sequence ID" value="NZ_CP014639.1"/>
</dbReference>
<accession>A0A1A9HV34</accession>
<evidence type="ECO:0000256" key="7">
    <source>
        <dbReference type="ARBA" id="ARBA00022679"/>
    </source>
</evidence>
<dbReference type="Gene3D" id="2.60.40.10">
    <property type="entry name" value="Immunoglobulins"/>
    <property type="match status" value="1"/>
</dbReference>
<evidence type="ECO:0000313" key="14">
    <source>
        <dbReference type="Proteomes" id="UP000078162"/>
    </source>
</evidence>
<reference evidence="14" key="1">
    <citation type="submission" date="2016-03" db="EMBL/GenBank/DDBJ databases">
        <title>Culture-independent genomics supports pathogen discovery for uncultivable bacteria within the genus Chlamydia.</title>
        <authorList>
            <person name="Taylor-Brown A."/>
            <person name="Bachmann N.L."/>
            <person name="Borel N."/>
            <person name="Polkinghorne A."/>
        </authorList>
    </citation>
    <scope>NUCLEOTIDE SEQUENCE [LARGE SCALE GENOMIC DNA]</scope>
    <source>
        <strain evidence="14">2742-308</strain>
    </source>
</reference>
<dbReference type="UniPathway" id="UPA00164"/>
<dbReference type="CDD" id="cd02855">
    <property type="entry name" value="E_set_GBE_prok_N"/>
    <property type="match status" value="1"/>
</dbReference>
<dbReference type="InterPro" id="IPR004193">
    <property type="entry name" value="Glyco_hydro_13_N"/>
</dbReference>
<evidence type="ECO:0000256" key="10">
    <source>
        <dbReference type="HAMAP-Rule" id="MF_00685"/>
    </source>
</evidence>
<keyword evidence="9 10" id="KW-0119">Carbohydrate metabolism</keyword>
<dbReference type="GO" id="GO:0005978">
    <property type="term" value="P:glycogen biosynthetic process"/>
    <property type="evidence" value="ECO:0007669"/>
    <property type="project" value="UniProtKB-UniRule"/>
</dbReference>
<comment type="function">
    <text evidence="2 10">Catalyzes the formation of the alpha-1,6-glucosidic linkages in glycogen by scission of a 1,4-alpha-linked oligosaccharide from growing alpha-1,4-glucan chains and the subsequent attachment of the oligosaccharide to the alpha-1,6 position.</text>
</comment>
<keyword evidence="6 10" id="KW-0328">Glycosyltransferase</keyword>
<keyword evidence="5 10" id="KW-0321">Glycogen metabolism</keyword>
<dbReference type="InterPro" id="IPR006048">
    <property type="entry name" value="A-amylase/branching_C"/>
</dbReference>
<evidence type="ECO:0000256" key="9">
    <source>
        <dbReference type="ARBA" id="ARBA00023277"/>
    </source>
</evidence>
<dbReference type="CDD" id="cd11322">
    <property type="entry name" value="AmyAc_Glg_BE"/>
    <property type="match status" value="1"/>
</dbReference>
<dbReference type="AlphaFoldDB" id="A0A1A9HV34"/>
<dbReference type="InterPro" id="IPR037439">
    <property type="entry name" value="Branching_enzy"/>
</dbReference>
<dbReference type="InterPro" id="IPR013780">
    <property type="entry name" value="Glyco_hydro_b"/>
</dbReference>
<keyword evidence="8 10" id="KW-0320">Glycogen biosynthesis</keyword>
<gene>
    <name evidence="10" type="primary">glgB</name>
    <name evidence="13" type="ORF">Cs308_0090</name>
</gene>
<evidence type="ECO:0000259" key="12">
    <source>
        <dbReference type="SMART" id="SM00642"/>
    </source>
</evidence>
<comment type="catalytic activity">
    <reaction evidence="1 10">
        <text>Transfers a segment of a (1-&gt;4)-alpha-D-glucan chain to a primary hydroxy group in a similar glucan chain.</text>
        <dbReference type="EC" id="2.4.1.18"/>
    </reaction>
</comment>
<evidence type="ECO:0000256" key="2">
    <source>
        <dbReference type="ARBA" id="ARBA00002953"/>
    </source>
</evidence>
<dbReference type="NCBIfam" id="TIGR01515">
    <property type="entry name" value="branching_enzym"/>
    <property type="match status" value="1"/>
</dbReference>
<dbReference type="Pfam" id="PF02806">
    <property type="entry name" value="Alpha-amylase_C"/>
    <property type="match status" value="1"/>
</dbReference>
<evidence type="ECO:0000313" key="13">
    <source>
        <dbReference type="EMBL" id="ANH78261.1"/>
    </source>
</evidence>
<evidence type="ECO:0000256" key="4">
    <source>
        <dbReference type="ARBA" id="ARBA00009000"/>
    </source>
</evidence>
<dbReference type="GO" id="GO:0005829">
    <property type="term" value="C:cytosol"/>
    <property type="evidence" value="ECO:0007669"/>
    <property type="project" value="TreeGrafter"/>
</dbReference>
<dbReference type="Gene3D" id="2.60.40.1180">
    <property type="entry name" value="Golgi alpha-mannosidase II"/>
    <property type="match status" value="1"/>
</dbReference>
<dbReference type="KEGG" id="csaz:Cs308_0090"/>
<dbReference type="InterPro" id="IPR054169">
    <property type="entry name" value="GlgB_N"/>
</dbReference>
<dbReference type="InterPro" id="IPR014756">
    <property type="entry name" value="Ig_E-set"/>
</dbReference>
<dbReference type="FunFam" id="3.20.20.80:FF:000003">
    <property type="entry name" value="1,4-alpha-glucan branching enzyme GlgB"/>
    <property type="match status" value="1"/>
</dbReference>
<dbReference type="PANTHER" id="PTHR43651:SF3">
    <property type="entry name" value="1,4-ALPHA-GLUCAN-BRANCHING ENZYME"/>
    <property type="match status" value="1"/>
</dbReference>
<dbReference type="EMBL" id="CP014639">
    <property type="protein sequence ID" value="ANH78261.1"/>
    <property type="molecule type" value="Genomic_DNA"/>
</dbReference>
<evidence type="ECO:0000256" key="6">
    <source>
        <dbReference type="ARBA" id="ARBA00022676"/>
    </source>
</evidence>
<dbReference type="InterPro" id="IPR044143">
    <property type="entry name" value="GlgB_N_E_set_prok"/>
</dbReference>
<evidence type="ECO:0000256" key="3">
    <source>
        <dbReference type="ARBA" id="ARBA00004964"/>
    </source>
</evidence>
<protein>
    <recommendedName>
        <fullName evidence="10">1,4-alpha-glucan branching enzyme GlgB</fullName>
        <ecNumber evidence="10">2.4.1.18</ecNumber>
    </recommendedName>
    <alternativeName>
        <fullName evidence="10">1,4-alpha-D-glucan:1,4-alpha-D-glucan 6-glucosyl-transferase</fullName>
    </alternativeName>
    <alternativeName>
        <fullName evidence="10">Alpha-(1-&gt;4)-glucan branching enzyme</fullName>
    </alternativeName>
    <alternativeName>
        <fullName evidence="10">Glycogen branching enzyme</fullName>
        <shortName evidence="10">BE</shortName>
    </alternativeName>
</protein>
<dbReference type="SUPFAM" id="SSF51011">
    <property type="entry name" value="Glycosyl hydrolase domain"/>
    <property type="match status" value="1"/>
</dbReference>
<dbReference type="NCBIfam" id="NF003811">
    <property type="entry name" value="PRK05402.1"/>
    <property type="match status" value="1"/>
</dbReference>
<keyword evidence="7 10" id="KW-0808">Transferase</keyword>
<dbReference type="Gene3D" id="3.20.20.80">
    <property type="entry name" value="Glycosidases"/>
    <property type="match status" value="1"/>
</dbReference>
<keyword evidence="14" id="KW-1185">Reference proteome</keyword>
<dbReference type="GO" id="GO:0004553">
    <property type="term" value="F:hydrolase activity, hydrolyzing O-glycosyl compounds"/>
    <property type="evidence" value="ECO:0007669"/>
    <property type="project" value="InterPro"/>
</dbReference>
<evidence type="ECO:0000256" key="8">
    <source>
        <dbReference type="ARBA" id="ARBA00023056"/>
    </source>
</evidence>
<dbReference type="OrthoDB" id="9800174at2"/>
<dbReference type="PIRSF" id="PIRSF000463">
    <property type="entry name" value="GlgB"/>
    <property type="match status" value="1"/>
</dbReference>
<feature type="active site" description="Proton donor" evidence="10 11">
    <location>
        <position position="453"/>
    </location>
</feature>
<comment type="pathway">
    <text evidence="3 10">Glycan biosynthesis; glycogen biosynthesis.</text>
</comment>
<dbReference type="SMART" id="SM00642">
    <property type="entry name" value="Aamy"/>
    <property type="match status" value="1"/>
</dbReference>
<comment type="subunit">
    <text evidence="10">Monomer.</text>
</comment>
<evidence type="ECO:0000256" key="11">
    <source>
        <dbReference type="PIRSR" id="PIRSR000463-1"/>
    </source>
</evidence>
<sequence length="720" mass="83584">MVDRLFNAQDLTLLISGKQSNPHELLGIVPEDALQDRIVLFRPGACHVTIELLGKHHAAIPHHSGLFSISVPKGITSKDYRIYHQNGLLAHDPYAFPPLWSEMDNFLFLQGTHYRIYEHMGAIPWQVEGIPGVLFTVWAPRAQRVSVIGDFNFWHGLVNPLRKVSIEGVWELFVPGLEEGNRYKWEIITVSGELVIKTDPYGKSFDSPPEAAAIVVNSDRYRWSDDTWMKQRREQRERPLAIYEIHLGSWQWENGTPLNYRKCAQQLAQYCKKMHYTHIELLPITEHPLNESWGYQVTGYYAPTFRYGPPEDFQYFVDYLHRHNLGVILDWVPGHFPTDSFALASFDGDSLYEYMGHRNPFHPHWHTYTFNYGRKEVSNFLLGSALFWLDKMHIDGLRVDAVASMLYRDYGRQNGEWSPNIHGGRENLEAIEFFKHLNSVVHREYPGVLTFAEESTAFPGVTDTPEAQGLGFDYKWNLGWMHDTFHYFTKDPIYRRYHQKDLTFSLWYAFDESFVLPLSHDEVVHGKGSLMNKMVGDSWTRFAHLRLLLSYQLCLPGVKLLFMGGEFGQWNEWTPDRALDWELLKHPEHKALQQCAAELNAFYFQQPYLWLGDGTRDSFLWVDFQDIENNVIAYYRFARGERKSALLCVHHLSGGTFPSYEFHCCNLASCELLFNTDDQHFGGSGKGRRPPKICENPNHGWGIDIELPPIATLIFRVTFY</sequence>
<evidence type="ECO:0000256" key="5">
    <source>
        <dbReference type="ARBA" id="ARBA00022600"/>
    </source>
</evidence>
<dbReference type="PANTHER" id="PTHR43651">
    <property type="entry name" value="1,4-ALPHA-GLUCAN-BRANCHING ENZYME"/>
    <property type="match status" value="1"/>
</dbReference>
<dbReference type="GO" id="GO:0043169">
    <property type="term" value="F:cation binding"/>
    <property type="evidence" value="ECO:0007669"/>
    <property type="project" value="InterPro"/>
</dbReference>
<evidence type="ECO:0000256" key="1">
    <source>
        <dbReference type="ARBA" id="ARBA00000826"/>
    </source>
</evidence>
<dbReference type="GO" id="GO:0003844">
    <property type="term" value="F:1,4-alpha-glucan branching enzyme activity"/>
    <property type="evidence" value="ECO:0007669"/>
    <property type="project" value="UniProtKB-UniRule"/>
</dbReference>
<dbReference type="STRING" id="1806891.Cs308_0090"/>
<dbReference type="InterPro" id="IPR013783">
    <property type="entry name" value="Ig-like_fold"/>
</dbReference>
<dbReference type="NCBIfam" id="NF008967">
    <property type="entry name" value="PRK12313.1"/>
    <property type="match status" value="1"/>
</dbReference>
<dbReference type="Pfam" id="PF22019">
    <property type="entry name" value="GlgB_N"/>
    <property type="match status" value="1"/>
</dbReference>
<feature type="active site" description="Nucleophile" evidence="10 11">
    <location>
        <position position="400"/>
    </location>
</feature>
<dbReference type="SUPFAM" id="SSF81296">
    <property type="entry name" value="E set domains"/>
    <property type="match status" value="2"/>
</dbReference>
<dbReference type="SUPFAM" id="SSF51445">
    <property type="entry name" value="(Trans)glycosidases"/>
    <property type="match status" value="1"/>
</dbReference>
<dbReference type="InterPro" id="IPR006407">
    <property type="entry name" value="GlgB"/>
</dbReference>
<proteinExistence type="inferred from homology"/>
<dbReference type="Pfam" id="PF00128">
    <property type="entry name" value="Alpha-amylase"/>
    <property type="match status" value="2"/>
</dbReference>
<feature type="domain" description="Glycosyl hydrolase family 13 catalytic" evidence="12">
    <location>
        <begin position="244"/>
        <end position="603"/>
    </location>
</feature>
<dbReference type="Proteomes" id="UP000078162">
    <property type="component" value="Chromosome"/>
</dbReference>
<dbReference type="FunFam" id="2.60.40.10:FF:000169">
    <property type="entry name" value="1,4-alpha-glucan branching enzyme GlgB"/>
    <property type="match status" value="1"/>
</dbReference>
<dbReference type="InterPro" id="IPR006047">
    <property type="entry name" value="GH13_cat_dom"/>
</dbReference>
<dbReference type="HAMAP" id="MF_00685">
    <property type="entry name" value="GlgB"/>
    <property type="match status" value="1"/>
</dbReference>